<organism evidence="2 3">
    <name type="scientific">Streptomyces polyrhachis</name>
    <dbReference type="NCBI Taxonomy" id="1282885"/>
    <lineage>
        <taxon>Bacteria</taxon>
        <taxon>Bacillati</taxon>
        <taxon>Actinomycetota</taxon>
        <taxon>Actinomycetes</taxon>
        <taxon>Kitasatosporales</taxon>
        <taxon>Streptomycetaceae</taxon>
        <taxon>Streptomyces</taxon>
    </lineage>
</organism>
<keyword evidence="3" id="KW-1185">Reference proteome</keyword>
<dbReference type="PROSITE" id="PS51186">
    <property type="entry name" value="GNAT"/>
    <property type="match status" value="1"/>
</dbReference>
<dbReference type="InterPro" id="IPR016181">
    <property type="entry name" value="Acyl_CoA_acyltransferase"/>
</dbReference>
<sequence>MDTPPEKLLYETVELRRWHTDDLDVLDRMVEESLDRLLPWMPWAATASREQTAGFLARCQEEWRTGEGFNYAIVVDGAVAGSCGLHRQIGAGGLEIGYWLHPGATGRGAVSRAVRALVAAAFELPGVDRVEIHHDAANLASEAVPRRLGFTEVSRGPVERGADVTPGESGVDVVWRLVKGAAA</sequence>
<dbReference type="EMBL" id="JBHSZO010000016">
    <property type="protein sequence ID" value="MFC7218911.1"/>
    <property type="molecule type" value="Genomic_DNA"/>
</dbReference>
<dbReference type="Proteomes" id="UP001596413">
    <property type="component" value="Unassembled WGS sequence"/>
</dbReference>
<feature type="domain" description="N-acetyltransferase" evidence="1">
    <location>
        <begin position="13"/>
        <end position="180"/>
    </location>
</feature>
<comment type="caution">
    <text evidence="2">The sequence shown here is derived from an EMBL/GenBank/DDBJ whole genome shotgun (WGS) entry which is preliminary data.</text>
</comment>
<evidence type="ECO:0000313" key="3">
    <source>
        <dbReference type="Proteomes" id="UP001596413"/>
    </source>
</evidence>
<reference evidence="3" key="1">
    <citation type="journal article" date="2019" name="Int. J. Syst. Evol. Microbiol.">
        <title>The Global Catalogue of Microorganisms (GCM) 10K type strain sequencing project: providing services to taxonomists for standard genome sequencing and annotation.</title>
        <authorList>
            <consortium name="The Broad Institute Genomics Platform"/>
            <consortium name="The Broad Institute Genome Sequencing Center for Infectious Disease"/>
            <person name="Wu L."/>
            <person name="Ma J."/>
        </authorList>
    </citation>
    <scope>NUCLEOTIDE SEQUENCE [LARGE SCALE GENOMIC DNA]</scope>
    <source>
        <strain evidence="3">CGMCC 1.13681</strain>
    </source>
</reference>
<name>A0ABW2GGQ8_9ACTN</name>
<dbReference type="GO" id="GO:0016746">
    <property type="term" value="F:acyltransferase activity"/>
    <property type="evidence" value="ECO:0007669"/>
    <property type="project" value="UniProtKB-KW"/>
</dbReference>
<proteinExistence type="predicted"/>
<gene>
    <name evidence="2" type="ORF">ACFQLX_12150</name>
</gene>
<protein>
    <submittedName>
        <fullName evidence="2">GNAT family N-acetyltransferase</fullName>
        <ecNumber evidence="2">2.3.-.-</ecNumber>
    </submittedName>
</protein>
<keyword evidence="2" id="KW-0808">Transferase</keyword>
<evidence type="ECO:0000259" key="1">
    <source>
        <dbReference type="PROSITE" id="PS51186"/>
    </source>
</evidence>
<dbReference type="SUPFAM" id="SSF55729">
    <property type="entry name" value="Acyl-CoA N-acyltransferases (Nat)"/>
    <property type="match status" value="1"/>
</dbReference>
<dbReference type="PANTHER" id="PTHR43441">
    <property type="entry name" value="RIBOSOMAL-PROTEIN-SERINE ACETYLTRANSFERASE"/>
    <property type="match status" value="1"/>
</dbReference>
<dbReference type="Gene3D" id="3.40.630.30">
    <property type="match status" value="1"/>
</dbReference>
<dbReference type="Pfam" id="PF13302">
    <property type="entry name" value="Acetyltransf_3"/>
    <property type="match status" value="1"/>
</dbReference>
<keyword evidence="2" id="KW-0012">Acyltransferase</keyword>
<evidence type="ECO:0000313" key="2">
    <source>
        <dbReference type="EMBL" id="MFC7218911.1"/>
    </source>
</evidence>
<dbReference type="RefSeq" id="WP_386414395.1">
    <property type="nucleotide sequence ID" value="NZ_JBHSZO010000016.1"/>
</dbReference>
<dbReference type="InterPro" id="IPR000182">
    <property type="entry name" value="GNAT_dom"/>
</dbReference>
<dbReference type="EC" id="2.3.-.-" evidence="2"/>
<dbReference type="InterPro" id="IPR051908">
    <property type="entry name" value="Ribosomal_N-acetyltransferase"/>
</dbReference>
<dbReference type="PANTHER" id="PTHR43441:SF3">
    <property type="entry name" value="ACETYLTRANSFERASE"/>
    <property type="match status" value="1"/>
</dbReference>
<accession>A0ABW2GGQ8</accession>